<feature type="transmembrane region" description="Helical" evidence="5">
    <location>
        <begin position="520"/>
        <end position="541"/>
    </location>
</feature>
<dbReference type="EMBL" id="MU004233">
    <property type="protein sequence ID" value="KAF2671497.1"/>
    <property type="molecule type" value="Genomic_DNA"/>
</dbReference>
<proteinExistence type="predicted"/>
<evidence type="ECO:0000259" key="6">
    <source>
        <dbReference type="PROSITE" id="PS50850"/>
    </source>
</evidence>
<dbReference type="Gene3D" id="1.20.1250.20">
    <property type="entry name" value="MFS general substrate transporter like domains"/>
    <property type="match status" value="1"/>
</dbReference>
<dbReference type="Proteomes" id="UP000799302">
    <property type="component" value="Unassembled WGS sequence"/>
</dbReference>
<gene>
    <name evidence="7" type="ORF">BT63DRAFT_423701</name>
</gene>
<keyword evidence="4 5" id="KW-0472">Membrane</keyword>
<dbReference type="InterPro" id="IPR011701">
    <property type="entry name" value="MFS"/>
</dbReference>
<evidence type="ECO:0000256" key="1">
    <source>
        <dbReference type="ARBA" id="ARBA00004141"/>
    </source>
</evidence>
<feature type="transmembrane region" description="Helical" evidence="5">
    <location>
        <begin position="138"/>
        <end position="155"/>
    </location>
</feature>
<feature type="transmembrane region" description="Helical" evidence="5">
    <location>
        <begin position="485"/>
        <end position="508"/>
    </location>
</feature>
<evidence type="ECO:0000256" key="2">
    <source>
        <dbReference type="ARBA" id="ARBA00022692"/>
    </source>
</evidence>
<feature type="transmembrane region" description="Helical" evidence="5">
    <location>
        <begin position="226"/>
        <end position="246"/>
    </location>
</feature>
<dbReference type="InterPro" id="IPR020846">
    <property type="entry name" value="MFS_dom"/>
</dbReference>
<accession>A0A6A6UJ56</accession>
<feature type="transmembrane region" description="Helical" evidence="5">
    <location>
        <begin position="382"/>
        <end position="402"/>
    </location>
</feature>
<evidence type="ECO:0000256" key="4">
    <source>
        <dbReference type="ARBA" id="ARBA00023136"/>
    </source>
</evidence>
<feature type="domain" description="Major facilitator superfamily (MFS) profile" evidence="6">
    <location>
        <begin position="69"/>
        <end position="561"/>
    </location>
</feature>
<evidence type="ECO:0000256" key="5">
    <source>
        <dbReference type="SAM" id="Phobius"/>
    </source>
</evidence>
<feature type="transmembrane region" description="Helical" evidence="5">
    <location>
        <begin position="107"/>
        <end position="126"/>
    </location>
</feature>
<feature type="transmembrane region" description="Helical" evidence="5">
    <location>
        <begin position="69"/>
        <end position="87"/>
    </location>
</feature>
<dbReference type="InterPro" id="IPR036259">
    <property type="entry name" value="MFS_trans_sf"/>
</dbReference>
<evidence type="ECO:0000313" key="8">
    <source>
        <dbReference type="Proteomes" id="UP000799302"/>
    </source>
</evidence>
<feature type="transmembrane region" description="Helical" evidence="5">
    <location>
        <begin position="344"/>
        <end position="370"/>
    </location>
</feature>
<dbReference type="PANTHER" id="PTHR23502:SF29">
    <property type="entry name" value="TRANSPORTER, PUTATIVE (AFU_ORTHOLOGUE AFUA_6G06680)-RELATED"/>
    <property type="match status" value="1"/>
</dbReference>
<dbReference type="PROSITE" id="PS50850">
    <property type="entry name" value="MFS"/>
    <property type="match status" value="1"/>
</dbReference>
<evidence type="ECO:0000313" key="7">
    <source>
        <dbReference type="EMBL" id="KAF2671497.1"/>
    </source>
</evidence>
<feature type="transmembrane region" description="Helical" evidence="5">
    <location>
        <begin position="453"/>
        <end position="478"/>
    </location>
</feature>
<comment type="subcellular location">
    <subcellularLocation>
        <location evidence="1">Membrane</location>
        <topology evidence="1">Multi-pass membrane protein</topology>
    </subcellularLocation>
</comment>
<dbReference type="PANTHER" id="PTHR23502">
    <property type="entry name" value="MAJOR FACILITATOR SUPERFAMILY"/>
    <property type="match status" value="1"/>
</dbReference>
<dbReference type="GO" id="GO:0022857">
    <property type="term" value="F:transmembrane transporter activity"/>
    <property type="evidence" value="ECO:0007669"/>
    <property type="project" value="InterPro"/>
</dbReference>
<evidence type="ECO:0000256" key="3">
    <source>
        <dbReference type="ARBA" id="ARBA00022989"/>
    </source>
</evidence>
<keyword evidence="8" id="KW-1185">Reference proteome</keyword>
<protein>
    <submittedName>
        <fullName evidence="7">MFS transporter</fullName>
    </submittedName>
</protein>
<feature type="transmembrane region" description="Helical" evidence="5">
    <location>
        <begin position="167"/>
        <end position="190"/>
    </location>
</feature>
<reference evidence="7" key="1">
    <citation type="journal article" date="2020" name="Stud. Mycol.">
        <title>101 Dothideomycetes genomes: a test case for predicting lifestyles and emergence of pathogens.</title>
        <authorList>
            <person name="Haridas S."/>
            <person name="Albert R."/>
            <person name="Binder M."/>
            <person name="Bloem J."/>
            <person name="Labutti K."/>
            <person name="Salamov A."/>
            <person name="Andreopoulos B."/>
            <person name="Baker S."/>
            <person name="Barry K."/>
            <person name="Bills G."/>
            <person name="Bluhm B."/>
            <person name="Cannon C."/>
            <person name="Castanera R."/>
            <person name="Culley D."/>
            <person name="Daum C."/>
            <person name="Ezra D."/>
            <person name="Gonzalez J."/>
            <person name="Henrissat B."/>
            <person name="Kuo A."/>
            <person name="Liang C."/>
            <person name="Lipzen A."/>
            <person name="Lutzoni F."/>
            <person name="Magnuson J."/>
            <person name="Mondo S."/>
            <person name="Nolan M."/>
            <person name="Ohm R."/>
            <person name="Pangilinan J."/>
            <person name="Park H.-J."/>
            <person name="Ramirez L."/>
            <person name="Alfaro M."/>
            <person name="Sun H."/>
            <person name="Tritt A."/>
            <person name="Yoshinaga Y."/>
            <person name="Zwiers L.-H."/>
            <person name="Turgeon B."/>
            <person name="Goodwin S."/>
            <person name="Spatafora J."/>
            <person name="Crous P."/>
            <person name="Grigoriev I."/>
        </authorList>
    </citation>
    <scope>NUCLEOTIDE SEQUENCE</scope>
    <source>
        <strain evidence="7">CBS 115976</strain>
    </source>
</reference>
<sequence>MPLGILESREPEVPGTVYILDHANASDNIQLDPNLKHDTSGKVTRILVPQPSDDPNDPLNWSIWKRDRILFIISLQAVIAASLSPLLAADTVSLSLYYGRGYTFTKVALLTGYHLLGVGIGGVLFVPSSRIWGKRHAFLLGNLIVIISSAWGGGSGKNYKSALAARIFQGIGLAPFEALVNATVGDLYFVHERGKRMALTNFCVFGGSFMTPIIVGKMASTLGWPWTFYFVAIFSAAMFPLLFFFVPEMAYRRDDRLNTDMGLIVLGTNQLATSTTTPAGVLDSHDQHTSPSESFAEKPTSAPAAHLQAQSFKSSLSPFNGRKTDEAFWKLFLRPFPLFLHPTIFWAVLIQGTLIGWTVFLGIVLAAIMLGPPLFFNEVKTGYMYTGAFIGAIIGFLIAGLLSDSIPNYLTRRNGGRYEPEFRLWLVLPQLILGCAGLYGFGITSDNTYKYGWFWPDFFFALEVAGMVVGAVASSLYVVDAHRGIAIEAFTCMMVFKNVFSFGLTFSGYDWLAATGIKPIFIAIASVQVGVCLLTIPLYIFGKRNRAFLAKHDILKAIGLS</sequence>
<dbReference type="OrthoDB" id="2585655at2759"/>
<feature type="transmembrane region" description="Helical" evidence="5">
    <location>
        <begin position="202"/>
        <end position="220"/>
    </location>
</feature>
<dbReference type="GO" id="GO:0005886">
    <property type="term" value="C:plasma membrane"/>
    <property type="evidence" value="ECO:0007669"/>
    <property type="project" value="TreeGrafter"/>
</dbReference>
<keyword evidence="3 5" id="KW-1133">Transmembrane helix</keyword>
<dbReference type="AlphaFoldDB" id="A0A6A6UJ56"/>
<dbReference type="Pfam" id="PF07690">
    <property type="entry name" value="MFS_1"/>
    <property type="match status" value="1"/>
</dbReference>
<name>A0A6A6UJ56_9PEZI</name>
<feature type="transmembrane region" description="Helical" evidence="5">
    <location>
        <begin position="422"/>
        <end position="441"/>
    </location>
</feature>
<organism evidence="7 8">
    <name type="scientific">Microthyrium microscopicum</name>
    <dbReference type="NCBI Taxonomy" id="703497"/>
    <lineage>
        <taxon>Eukaryota</taxon>
        <taxon>Fungi</taxon>
        <taxon>Dikarya</taxon>
        <taxon>Ascomycota</taxon>
        <taxon>Pezizomycotina</taxon>
        <taxon>Dothideomycetes</taxon>
        <taxon>Dothideomycetes incertae sedis</taxon>
        <taxon>Microthyriales</taxon>
        <taxon>Microthyriaceae</taxon>
        <taxon>Microthyrium</taxon>
    </lineage>
</organism>
<keyword evidence="2 5" id="KW-0812">Transmembrane</keyword>
<dbReference type="SUPFAM" id="SSF103473">
    <property type="entry name" value="MFS general substrate transporter"/>
    <property type="match status" value="1"/>
</dbReference>